<evidence type="ECO:0000313" key="3">
    <source>
        <dbReference type="EMBL" id="MBO0133250.1"/>
    </source>
</evidence>
<dbReference type="InterPro" id="IPR030895">
    <property type="entry name" value="T5SS_PEPC_rpt"/>
</dbReference>
<dbReference type="EMBL" id="JAFLNA010000012">
    <property type="protein sequence ID" value="MBO0133250.1"/>
    <property type="molecule type" value="Genomic_DNA"/>
</dbReference>
<dbReference type="InterPro" id="IPR036709">
    <property type="entry name" value="Autotransporte_beta_dom_sf"/>
</dbReference>
<reference evidence="3 4" key="1">
    <citation type="submission" date="2021-03" db="EMBL/GenBank/DDBJ databases">
        <title>Whole genome sequence of Agrobacterium sp. strain Rnr.</title>
        <authorList>
            <person name="Mafakheri H."/>
            <person name="Taghavi S.M."/>
            <person name="Nemanja K."/>
            <person name="Osdaghi E."/>
        </authorList>
    </citation>
    <scope>NUCLEOTIDE SEQUENCE [LARGE SCALE GENOMIC DNA]</scope>
    <source>
        <strain evidence="3 4">Rnr</strain>
    </source>
</reference>
<dbReference type="InterPro" id="IPR005546">
    <property type="entry name" value="Autotransporte_beta"/>
</dbReference>
<dbReference type="NCBIfam" id="TIGR02601">
    <property type="entry name" value="autotrns_rpt"/>
    <property type="match status" value="2"/>
</dbReference>
<dbReference type="NCBIfam" id="TIGR04393">
    <property type="entry name" value="rpt_T5SS_PEPC"/>
    <property type="match status" value="4"/>
</dbReference>
<dbReference type="SUPFAM" id="SSF103515">
    <property type="entry name" value="Autotransporter"/>
    <property type="match status" value="1"/>
</dbReference>
<proteinExistence type="predicted"/>
<evidence type="ECO:0000256" key="1">
    <source>
        <dbReference type="ARBA" id="ARBA00022729"/>
    </source>
</evidence>
<name>A0ABS3EMM0_9HYPH</name>
<gene>
    <name evidence="3" type="ORF">JZX89_21120</name>
</gene>
<keyword evidence="1" id="KW-0732">Signal</keyword>
<dbReference type="PROSITE" id="PS51208">
    <property type="entry name" value="AUTOTRANSPORTER"/>
    <property type="match status" value="1"/>
</dbReference>
<organism evidence="3 4">
    <name type="scientific">Agrobacterium burrii</name>
    <dbReference type="NCBI Taxonomy" id="2815339"/>
    <lineage>
        <taxon>Bacteria</taxon>
        <taxon>Pseudomonadati</taxon>
        <taxon>Pseudomonadota</taxon>
        <taxon>Alphaproteobacteria</taxon>
        <taxon>Hyphomicrobiales</taxon>
        <taxon>Rhizobiaceae</taxon>
        <taxon>Rhizobium/Agrobacterium group</taxon>
        <taxon>Agrobacterium</taxon>
        <taxon>Agrobacterium tumefaciens complex</taxon>
    </lineage>
</organism>
<evidence type="ECO:0000313" key="4">
    <source>
        <dbReference type="Proteomes" id="UP000664699"/>
    </source>
</evidence>
<dbReference type="SUPFAM" id="SSF51126">
    <property type="entry name" value="Pectin lyase-like"/>
    <property type="match status" value="1"/>
</dbReference>
<feature type="domain" description="Autotransporter" evidence="2">
    <location>
        <begin position="1040"/>
        <end position="1315"/>
    </location>
</feature>
<comment type="caution">
    <text evidence="3">The sequence shown here is derived from an EMBL/GenBank/DDBJ whole genome shotgun (WGS) entry which is preliminary data.</text>
</comment>
<evidence type="ECO:0000259" key="2">
    <source>
        <dbReference type="PROSITE" id="PS51208"/>
    </source>
</evidence>
<dbReference type="SMART" id="SM00869">
    <property type="entry name" value="Autotransporter"/>
    <property type="match status" value="1"/>
</dbReference>
<dbReference type="Gene3D" id="2.40.128.130">
    <property type="entry name" value="Autotransporter beta-domain"/>
    <property type="match status" value="1"/>
</dbReference>
<dbReference type="Pfam" id="PF03797">
    <property type="entry name" value="Autotransporter"/>
    <property type="match status" value="1"/>
</dbReference>
<dbReference type="Pfam" id="PF12951">
    <property type="entry name" value="PATR"/>
    <property type="match status" value="2"/>
</dbReference>
<dbReference type="RefSeq" id="WP_207135277.1">
    <property type="nucleotide sequence ID" value="NZ_JAFLNA010000012.1"/>
</dbReference>
<keyword evidence="4" id="KW-1185">Reference proteome</keyword>
<dbReference type="InterPro" id="IPR013425">
    <property type="entry name" value="Autotrns_rpt"/>
</dbReference>
<sequence length="1315" mass="129977">MSGWFCGVSEGKDPQKTRLRVASLSRHFLRGSTSLFAVMFSAVLSPSALADTIVWVGSSTDDWFLASSWYGYTRVPGANDTASFNSEGPTIAAGTHANVSGLAIGLDTDASLSVNGGLSTTYSEIGANAGIAGKLNFSGGNWSNDGNIFVARNGVGDLDVSGSSITSLGHIYIGEDGLGYGTVKLDNSSSLENSDTVFVGYGGFGSLEVLGASELKTGRLVVAGGVGSMGTVTVEGAGSTLTSSGDMVIGGDGSGSFVIAGGGVVISQGNMVIGDLASSGGSALKIDGAGSMLETQGTLVVGNEGAVTMSVGTAAMVTSGTVTIGRNSAGVVNVTGGGTNWTTGDLQIGGDALAAVGTPGYGMLNVDTGGKVESASARLGNVAGATGSAVVDGSGSVWTVGNGSLGVGVDGAGSLVVTGSGVVETADTVLGVNADGVGSLRVSGSGSALRNSANLYVGNAGKGSLQIDAGGAVTSGAGYVATLGGSRSSVTIAGGGSSWTVARALVVGYQNGTVGEVSVDTGAGIQAGQVTLGELAGSSGILMIEGTGSNVTAEVDNNLADSGSMNIGRSGTGQVTVLNGASLNANQLSLGTEAGSDGALRIVGVGSHVEIGNTLVIGRSGGGTVEVTGGGSVAATTVMIASAAGSTGVLNIGAAAGQTAHSAGEIEAEAIAFGAGNGSIVLNHSENDYELSADISGAGRIDAENGVTTLGGNNSYSGGTTISAGTLKGTATSFGSGEIANNAALVVDGAGRLSNVISGSGSFEKTGSGNLILTGNSTHSGTTEVSSGKLSVNGSLASVISVANGAALGGSGTIGGVTVQSGGTLAPGNSIGTLTSTGNATFASGSAYAVEIDSYGNSDRLAVTGTVTIANNVNLIVTPVTDSLTFAFGAKYVLLTATGGVSGAFADVVGNLDYLKTAVTKSGDNNTVYLLLKRESFGPGSFAASTSTGNARSAANAVEALGEGSALYDAAYYLQQAETQTAFSQLAGELHPSLAMALINRSQLTRDVILSRLRSAFKGIDARSILPAVGGMGAPDPMNIDEGSLTLWSNGFGSRGRIDGDGSGSSVNMKGGGVFFGLDGDWGDGWRAGVAAGYGRDVISQKSLSAADVDSYYLAAYGGGIIGPASLRFGAVHAFQDVVTRRTVSFSTLHENLTAGYDASTTQVFAEAAWRFNFDLTQFEPYANISYVNTKTDAFGEKGGIAAVSSGSASHDQLYSTLGARFSRDIAFESLAGQAMFDIGWRHAYGDPVVGSTLFYTGGSGFSVASAAMAQDVALLNLGLSYDINPSATLTFRYGAVFGAGVLDQSASAELGVRF</sequence>
<dbReference type="InterPro" id="IPR011050">
    <property type="entry name" value="Pectin_lyase_fold/virulence"/>
</dbReference>
<dbReference type="Proteomes" id="UP000664699">
    <property type="component" value="Unassembled WGS sequence"/>
</dbReference>
<accession>A0ABS3EMM0</accession>
<protein>
    <submittedName>
        <fullName evidence="3">Autotransporter domain-containing protein</fullName>
    </submittedName>
</protein>